<keyword evidence="1" id="KW-0472">Membrane</keyword>
<dbReference type="AlphaFoldDB" id="A0A830GIG1"/>
<keyword evidence="3" id="KW-1185">Reference proteome</keyword>
<reference evidence="2" key="1">
    <citation type="journal article" date="2014" name="Int. J. Syst. Evol. Microbiol.">
        <title>Complete genome sequence of Corynebacterium casei LMG S-19264T (=DSM 44701T), isolated from a smear-ripened cheese.</title>
        <authorList>
            <consortium name="US DOE Joint Genome Institute (JGI-PGF)"/>
            <person name="Walter F."/>
            <person name="Albersmeier A."/>
            <person name="Kalinowski J."/>
            <person name="Ruckert C."/>
        </authorList>
    </citation>
    <scope>NUCLEOTIDE SEQUENCE</scope>
    <source>
        <strain evidence="2">JCM 17820</strain>
    </source>
</reference>
<protein>
    <submittedName>
        <fullName evidence="2">Uncharacterized protein</fullName>
    </submittedName>
</protein>
<reference evidence="2" key="2">
    <citation type="submission" date="2020-09" db="EMBL/GenBank/DDBJ databases">
        <authorList>
            <person name="Sun Q."/>
            <person name="Ohkuma M."/>
        </authorList>
    </citation>
    <scope>NUCLEOTIDE SEQUENCE</scope>
    <source>
        <strain evidence="2">JCM 17820</strain>
    </source>
</reference>
<accession>A0A830GIG1</accession>
<name>A0A830GIG1_9EURY</name>
<feature type="transmembrane region" description="Helical" evidence="1">
    <location>
        <begin position="37"/>
        <end position="58"/>
    </location>
</feature>
<proteinExistence type="predicted"/>
<feature type="transmembrane region" description="Helical" evidence="1">
    <location>
        <begin position="101"/>
        <end position="123"/>
    </location>
</feature>
<comment type="caution">
    <text evidence="2">The sequence shown here is derived from an EMBL/GenBank/DDBJ whole genome shotgun (WGS) entry which is preliminary data.</text>
</comment>
<keyword evidence="1" id="KW-0812">Transmembrane</keyword>
<dbReference type="Proteomes" id="UP000605784">
    <property type="component" value="Unassembled WGS sequence"/>
</dbReference>
<organism evidence="2 3">
    <name type="scientific">Haloarcula pellucida</name>
    <dbReference type="NCBI Taxonomy" id="1427151"/>
    <lineage>
        <taxon>Archaea</taxon>
        <taxon>Methanobacteriati</taxon>
        <taxon>Methanobacteriota</taxon>
        <taxon>Stenosarchaea group</taxon>
        <taxon>Halobacteria</taxon>
        <taxon>Halobacteriales</taxon>
        <taxon>Haloarculaceae</taxon>
        <taxon>Haloarcula</taxon>
    </lineage>
</organism>
<evidence type="ECO:0000313" key="3">
    <source>
        <dbReference type="Proteomes" id="UP000605784"/>
    </source>
</evidence>
<sequence length="131" mass="14361">MTQHALLLALIVLVLLVTVVSVALWVALDAASRGLNPWFWGSVAVVTYPVVPLTLSLLRRRRERVSDPGRRYVAVRTLAVGSLVGFLTAAIAAPPDPFTQLYYWLGTFPVVIAVVLAVDRYWLGAGDRVTF</sequence>
<evidence type="ECO:0000313" key="2">
    <source>
        <dbReference type="EMBL" id="GGN90138.1"/>
    </source>
</evidence>
<gene>
    <name evidence="2" type="ORF">GCM10009030_11760</name>
</gene>
<dbReference type="RefSeq" id="WP_188995450.1">
    <property type="nucleotide sequence ID" value="NZ_BMOU01000001.1"/>
</dbReference>
<evidence type="ECO:0000256" key="1">
    <source>
        <dbReference type="SAM" id="Phobius"/>
    </source>
</evidence>
<dbReference type="EMBL" id="BMOU01000001">
    <property type="protein sequence ID" value="GGN90138.1"/>
    <property type="molecule type" value="Genomic_DNA"/>
</dbReference>
<feature type="transmembrane region" description="Helical" evidence="1">
    <location>
        <begin position="78"/>
        <end position="95"/>
    </location>
</feature>
<keyword evidence="1" id="KW-1133">Transmembrane helix</keyword>